<protein>
    <submittedName>
        <fullName evidence="2">Uncharacterized protein</fullName>
    </submittedName>
</protein>
<sequence length="250" mass="26643">MPTSAALPTPLPLSSLLGPAVLTALSPSQPPHLAHRLSLFPRLSRFCIHLQTAHPHVSLSSTRRVQPILASCASSYLAPAQRPLLSTSVNLRPCPSDKCLQCTPRHIPHVTLLPLAAAEFPSPQLLPLTSYICSSTAISGHHLVPPLSDPPPCPQIQILRELRYIFGTIALCSCLSLPANPEAESCATGHPTLAPTPAASPSTGSTYPPERCHTPGEGDCIPHARIGCHSLPPTYRLWILERCTTGILPP</sequence>
<evidence type="ECO:0000313" key="2">
    <source>
        <dbReference type="EMBL" id="OSD07617.1"/>
    </source>
</evidence>
<feature type="region of interest" description="Disordered" evidence="1">
    <location>
        <begin position="186"/>
        <end position="210"/>
    </location>
</feature>
<evidence type="ECO:0000313" key="3">
    <source>
        <dbReference type="Proteomes" id="UP000193067"/>
    </source>
</evidence>
<accession>A0A1Y2J2Q8</accession>
<organism evidence="2 3">
    <name type="scientific">Trametes coccinea (strain BRFM310)</name>
    <name type="common">Pycnoporus coccineus</name>
    <dbReference type="NCBI Taxonomy" id="1353009"/>
    <lineage>
        <taxon>Eukaryota</taxon>
        <taxon>Fungi</taxon>
        <taxon>Dikarya</taxon>
        <taxon>Basidiomycota</taxon>
        <taxon>Agaricomycotina</taxon>
        <taxon>Agaricomycetes</taxon>
        <taxon>Polyporales</taxon>
        <taxon>Polyporaceae</taxon>
        <taxon>Trametes</taxon>
    </lineage>
</organism>
<dbReference type="AlphaFoldDB" id="A0A1Y2J2Q8"/>
<reference evidence="2 3" key="1">
    <citation type="journal article" date="2015" name="Biotechnol. Biofuels">
        <title>Enhanced degradation of softwood versus hardwood by the white-rot fungus Pycnoporus coccineus.</title>
        <authorList>
            <person name="Couturier M."/>
            <person name="Navarro D."/>
            <person name="Chevret D."/>
            <person name="Henrissat B."/>
            <person name="Piumi F."/>
            <person name="Ruiz-Duenas F.J."/>
            <person name="Martinez A.T."/>
            <person name="Grigoriev I.V."/>
            <person name="Riley R."/>
            <person name="Lipzen A."/>
            <person name="Berrin J.G."/>
            <person name="Master E.R."/>
            <person name="Rosso M.N."/>
        </authorList>
    </citation>
    <scope>NUCLEOTIDE SEQUENCE [LARGE SCALE GENOMIC DNA]</scope>
    <source>
        <strain evidence="2 3">BRFM310</strain>
    </source>
</reference>
<dbReference type="EMBL" id="KZ084088">
    <property type="protein sequence ID" value="OSD07617.1"/>
    <property type="molecule type" value="Genomic_DNA"/>
</dbReference>
<keyword evidence="3" id="KW-1185">Reference proteome</keyword>
<name>A0A1Y2J2Q8_TRAC3</name>
<evidence type="ECO:0000256" key="1">
    <source>
        <dbReference type="SAM" id="MobiDB-lite"/>
    </source>
</evidence>
<gene>
    <name evidence="2" type="ORF">PYCCODRAFT_632075</name>
</gene>
<dbReference type="Proteomes" id="UP000193067">
    <property type="component" value="Unassembled WGS sequence"/>
</dbReference>
<feature type="compositionally biased region" description="Low complexity" evidence="1">
    <location>
        <begin position="191"/>
        <end position="209"/>
    </location>
</feature>
<proteinExistence type="predicted"/>